<gene>
    <name evidence="1" type="ORF">LCGC14_0309990</name>
</gene>
<dbReference type="Gene3D" id="3.40.50.150">
    <property type="entry name" value="Vaccinia Virus protein VP39"/>
    <property type="match status" value="1"/>
</dbReference>
<evidence type="ECO:0008006" key="2">
    <source>
        <dbReference type="Google" id="ProtNLM"/>
    </source>
</evidence>
<protein>
    <recommendedName>
        <fullName evidence="2">Methyltransferase type 11 domain-containing protein</fullName>
    </recommendedName>
</protein>
<name>A0A0F9TSP4_9ZZZZ</name>
<dbReference type="InterPro" id="IPR029063">
    <property type="entry name" value="SAM-dependent_MTases_sf"/>
</dbReference>
<dbReference type="SUPFAM" id="SSF53335">
    <property type="entry name" value="S-adenosyl-L-methionine-dependent methyltransferases"/>
    <property type="match status" value="1"/>
</dbReference>
<dbReference type="AlphaFoldDB" id="A0A0F9TSP4"/>
<dbReference type="EMBL" id="LAZR01000202">
    <property type="protein sequence ID" value="KKN82339.1"/>
    <property type="molecule type" value="Genomic_DNA"/>
</dbReference>
<reference evidence="1" key="1">
    <citation type="journal article" date="2015" name="Nature">
        <title>Complex archaea that bridge the gap between prokaryotes and eukaryotes.</title>
        <authorList>
            <person name="Spang A."/>
            <person name="Saw J.H."/>
            <person name="Jorgensen S.L."/>
            <person name="Zaremba-Niedzwiedzka K."/>
            <person name="Martijn J."/>
            <person name="Lind A.E."/>
            <person name="van Eijk R."/>
            <person name="Schleper C."/>
            <person name="Guy L."/>
            <person name="Ettema T.J."/>
        </authorList>
    </citation>
    <scope>NUCLEOTIDE SEQUENCE</scope>
</reference>
<sequence length="226" mass="25619">MKPPSDTSSAPCPLCGASAHWYYRDRRDYFHCPVCDLVHVPANCQLDSAAERSIYDLHQNVAEDPGYQKFLSRLTEPLKERLGTSGVGLDFGCGPAPALALMLEQAGHQVCLHDIYYYPNPEVFDRQWDFITATEVVEHLSQPTLELDRLWRCLKPGGWLGIMTKRVTSQEAFASWHYKNDLTHISFFSSATFHWLAEKWAAKLDIIGADVVLLQKPERQPLAVND</sequence>
<proteinExistence type="predicted"/>
<organism evidence="1">
    <name type="scientific">marine sediment metagenome</name>
    <dbReference type="NCBI Taxonomy" id="412755"/>
    <lineage>
        <taxon>unclassified sequences</taxon>
        <taxon>metagenomes</taxon>
        <taxon>ecological metagenomes</taxon>
    </lineage>
</organism>
<accession>A0A0F9TSP4</accession>
<dbReference type="Pfam" id="PF13489">
    <property type="entry name" value="Methyltransf_23"/>
    <property type="match status" value="1"/>
</dbReference>
<evidence type="ECO:0000313" key="1">
    <source>
        <dbReference type="EMBL" id="KKN82339.1"/>
    </source>
</evidence>
<comment type="caution">
    <text evidence="1">The sequence shown here is derived from an EMBL/GenBank/DDBJ whole genome shotgun (WGS) entry which is preliminary data.</text>
</comment>